<dbReference type="AlphaFoldDB" id="A0A0M9AMY6"/>
<dbReference type="InterPro" id="IPR011991">
    <property type="entry name" value="ArsR-like_HTH"/>
</dbReference>
<gene>
    <name evidence="2" type="ORF">AMR74_15295</name>
</gene>
<organism evidence="2 3">
    <name type="scientific">Halorubrum tropicale</name>
    <dbReference type="NCBI Taxonomy" id="1765655"/>
    <lineage>
        <taxon>Archaea</taxon>
        <taxon>Methanobacteriati</taxon>
        <taxon>Methanobacteriota</taxon>
        <taxon>Stenosarchaea group</taxon>
        <taxon>Halobacteria</taxon>
        <taxon>Halobacteriales</taxon>
        <taxon>Haloferacaceae</taxon>
        <taxon>Halorubrum</taxon>
    </lineage>
</organism>
<sequence>MLSGTALEILDVLCFQRDATAKELAAETGHSRKQIYRVIDDLLEGNLVDESRQHHNQRVVRATDDAVVEAYRQLTSKLSHVDWSELLSPATIRVCWYLDEPRRITAIADRLGITRQAVHKALGPLKNRAMLAPSGPEYALTDDLQPLRDFAQAVVTHEHRTRVRTLAPSATIEWCDPTRALVRVQTADDTDALQRAPEWDMTGLAAFHTYDLQFFLAGEPAFWYAPDDQLTPADVVCHTLVLEAGSRRVSYAMLLIEQEQISEAELIETSIWYGIKEEIERMYRFIEGDFDATDDGGPSIPNSREYAALKDQYGIA</sequence>
<reference evidence="2 3" key="1">
    <citation type="submission" date="2015-08" db="EMBL/GenBank/DDBJ databases">
        <title>Genomes of Isolates from Cabo Rojo, PR.</title>
        <authorList>
            <person name="Sanchez-Nieves R.L."/>
            <person name="Montalvo-Rodriguez R."/>
        </authorList>
    </citation>
    <scope>NUCLEOTIDE SEQUENCE [LARGE SCALE GENOMIC DNA]</scope>
    <source>
        <strain evidence="2 3">5</strain>
    </source>
</reference>
<dbReference type="CDD" id="cd00090">
    <property type="entry name" value="HTH_ARSR"/>
    <property type="match status" value="1"/>
</dbReference>
<dbReference type="OrthoDB" id="95477at2157"/>
<dbReference type="PATRIC" id="fig|1705389.3.peg.7"/>
<proteinExistence type="predicted"/>
<dbReference type="SUPFAM" id="SSF46785">
    <property type="entry name" value="Winged helix' DNA-binding domain"/>
    <property type="match status" value="1"/>
</dbReference>
<dbReference type="Pfam" id="PF24271">
    <property type="entry name" value="HVO_2833_C"/>
    <property type="match status" value="1"/>
</dbReference>
<evidence type="ECO:0000313" key="3">
    <source>
        <dbReference type="Proteomes" id="UP000037747"/>
    </source>
</evidence>
<protein>
    <recommendedName>
        <fullName evidence="1">HVO-2833 C-terminal domain-containing protein</fullName>
    </recommendedName>
</protein>
<evidence type="ECO:0000259" key="1">
    <source>
        <dbReference type="Pfam" id="PF24271"/>
    </source>
</evidence>
<dbReference type="EMBL" id="LIST01000008">
    <property type="protein sequence ID" value="KOX95309.1"/>
    <property type="molecule type" value="Genomic_DNA"/>
</dbReference>
<dbReference type="Proteomes" id="UP000037747">
    <property type="component" value="Unassembled WGS sequence"/>
</dbReference>
<feature type="domain" description="HVO-2833 C-terminal" evidence="1">
    <location>
        <begin position="196"/>
        <end position="315"/>
    </location>
</feature>
<dbReference type="RefSeq" id="WP_053772919.1">
    <property type="nucleotide sequence ID" value="NZ_LIST01000008.1"/>
</dbReference>
<comment type="caution">
    <text evidence="2">The sequence shown here is derived from an EMBL/GenBank/DDBJ whole genome shotgun (WGS) entry which is preliminary data.</text>
</comment>
<dbReference type="InterPro" id="IPR036388">
    <property type="entry name" value="WH-like_DNA-bd_sf"/>
</dbReference>
<dbReference type="InterPro" id="IPR056528">
    <property type="entry name" value="HVO_2833_C"/>
</dbReference>
<name>A0A0M9AMY6_9EURY</name>
<dbReference type="InterPro" id="IPR036390">
    <property type="entry name" value="WH_DNA-bd_sf"/>
</dbReference>
<dbReference type="Gene3D" id="1.10.10.10">
    <property type="entry name" value="Winged helix-like DNA-binding domain superfamily/Winged helix DNA-binding domain"/>
    <property type="match status" value="1"/>
</dbReference>
<accession>A0A0M9AMY6</accession>
<evidence type="ECO:0000313" key="2">
    <source>
        <dbReference type="EMBL" id="KOX95309.1"/>
    </source>
</evidence>
<keyword evidence="3" id="KW-1185">Reference proteome</keyword>